<dbReference type="NCBIfam" id="NF009316">
    <property type="entry name" value="PRK12674.1-5"/>
    <property type="match status" value="1"/>
</dbReference>
<feature type="transmembrane region" description="Helical" evidence="1">
    <location>
        <begin position="6"/>
        <end position="28"/>
    </location>
</feature>
<dbReference type="Proteomes" id="UP001058461">
    <property type="component" value="Chromosome"/>
</dbReference>
<keyword evidence="1" id="KW-0812">Transmembrane</keyword>
<protein>
    <submittedName>
        <fullName evidence="2">Na+/H+ antiporter subunit G</fullName>
    </submittedName>
</protein>
<evidence type="ECO:0000313" key="2">
    <source>
        <dbReference type="EMBL" id="UTW10658.1"/>
    </source>
</evidence>
<feature type="transmembrane region" description="Helical" evidence="1">
    <location>
        <begin position="40"/>
        <end position="59"/>
    </location>
</feature>
<dbReference type="PANTHER" id="PTHR34703">
    <property type="entry name" value="ANTIPORTER SUBUNIT MNHG2-RELATED"/>
    <property type="match status" value="1"/>
</dbReference>
<organism evidence="2 3">
    <name type="scientific">Marinobacterium rhizophilum</name>
    <dbReference type="NCBI Taxonomy" id="420402"/>
    <lineage>
        <taxon>Bacteria</taxon>
        <taxon>Pseudomonadati</taxon>
        <taxon>Pseudomonadota</taxon>
        <taxon>Gammaproteobacteria</taxon>
        <taxon>Oceanospirillales</taxon>
        <taxon>Oceanospirillaceae</taxon>
        <taxon>Marinobacterium</taxon>
    </lineage>
</organism>
<proteinExistence type="predicted"/>
<keyword evidence="1" id="KW-0472">Membrane</keyword>
<gene>
    <name evidence="2" type="ORF">KDW95_15350</name>
</gene>
<feature type="transmembrane region" description="Helical" evidence="1">
    <location>
        <begin position="71"/>
        <end position="89"/>
    </location>
</feature>
<dbReference type="PANTHER" id="PTHR34703:SF1">
    <property type="entry name" value="ANTIPORTER SUBUNIT MNHG2-RELATED"/>
    <property type="match status" value="1"/>
</dbReference>
<dbReference type="EMBL" id="CP073347">
    <property type="protein sequence ID" value="UTW10658.1"/>
    <property type="molecule type" value="Genomic_DNA"/>
</dbReference>
<accession>A0ABY5HEK4</accession>
<dbReference type="NCBIfam" id="TIGR01300">
    <property type="entry name" value="CPA3_mnhG_phaG"/>
    <property type="match status" value="1"/>
</dbReference>
<dbReference type="RefSeq" id="WP_255852709.1">
    <property type="nucleotide sequence ID" value="NZ_CP073347.1"/>
</dbReference>
<dbReference type="InterPro" id="IPR005133">
    <property type="entry name" value="PhaG_MnhG_YufB"/>
</dbReference>
<keyword evidence="3" id="KW-1185">Reference proteome</keyword>
<keyword evidence="1" id="KW-1133">Transmembrane helix</keyword>
<evidence type="ECO:0000313" key="3">
    <source>
        <dbReference type="Proteomes" id="UP001058461"/>
    </source>
</evidence>
<name>A0ABY5HEK4_9GAMM</name>
<evidence type="ECO:0000256" key="1">
    <source>
        <dbReference type="SAM" id="Phobius"/>
    </source>
</evidence>
<reference evidence="2" key="1">
    <citation type="submission" date="2021-04" db="EMBL/GenBank/DDBJ databases">
        <title>Oceanospirillales bacteria with DddD are important DMSP degraders in coastal seawater.</title>
        <authorList>
            <person name="Liu J."/>
        </authorList>
    </citation>
    <scope>NUCLEOTIDE SEQUENCE</scope>
    <source>
        <strain evidence="2">D13-1</strain>
    </source>
</reference>
<dbReference type="Pfam" id="PF03334">
    <property type="entry name" value="PhaG_MnhG_YufB"/>
    <property type="match status" value="1"/>
</dbReference>
<sequence>MPFWFELIVSLFLLGGGAFILLGSFGLVRMPDFYTRLHAPTKATTLGMWGLLIGALLLSSWNSGVLSMNQLLIAVFLLLTTPVSTHMLAKSALHHRLDWGKHTSGEVHARRFMDEP</sequence>